<dbReference type="Gene3D" id="3.40.630.30">
    <property type="match status" value="1"/>
</dbReference>
<keyword evidence="2" id="KW-0012">Acyltransferase</keyword>
<dbReference type="AlphaFoldDB" id="A0A7U4E8R1"/>
<evidence type="ECO:0000256" key="2">
    <source>
        <dbReference type="ARBA" id="ARBA00023315"/>
    </source>
</evidence>
<dbReference type="KEGG" id="rsi:Runsl_5317"/>
<dbReference type="PROSITE" id="PS51186">
    <property type="entry name" value="GNAT"/>
    <property type="match status" value="1"/>
</dbReference>
<dbReference type="InterPro" id="IPR050832">
    <property type="entry name" value="Bact_Acetyltransf"/>
</dbReference>
<dbReference type="InterPro" id="IPR000182">
    <property type="entry name" value="GNAT_dom"/>
</dbReference>
<gene>
    <name evidence="4" type="ordered locus">Runsl_5317</name>
</gene>
<evidence type="ECO:0000313" key="5">
    <source>
        <dbReference type="Proteomes" id="UP000000493"/>
    </source>
</evidence>
<dbReference type="SUPFAM" id="SSF55729">
    <property type="entry name" value="Acyl-CoA N-acyltransferases (Nat)"/>
    <property type="match status" value="1"/>
</dbReference>
<feature type="domain" description="N-acetyltransferase" evidence="3">
    <location>
        <begin position="8"/>
        <end position="176"/>
    </location>
</feature>
<reference evidence="5" key="1">
    <citation type="submission" date="2011-06" db="EMBL/GenBank/DDBJ databases">
        <title>The complete genome of chromosome of Runella slithyformis DSM 19594.</title>
        <authorList>
            <consortium name="US DOE Joint Genome Institute (JGI-PGF)"/>
            <person name="Lucas S."/>
            <person name="Han J."/>
            <person name="Lapidus A."/>
            <person name="Bruce D."/>
            <person name="Goodwin L."/>
            <person name="Pitluck S."/>
            <person name="Peters L."/>
            <person name="Kyrpides N."/>
            <person name="Mavromatis K."/>
            <person name="Ivanova N."/>
            <person name="Ovchinnikova G."/>
            <person name="Zhang X."/>
            <person name="Misra M."/>
            <person name="Detter J.C."/>
            <person name="Tapia R."/>
            <person name="Han C."/>
            <person name="Land M."/>
            <person name="Hauser L."/>
            <person name="Markowitz V."/>
            <person name="Cheng J.-F."/>
            <person name="Hugenholtz P."/>
            <person name="Woyke T."/>
            <person name="Wu D."/>
            <person name="Tindall B."/>
            <person name="Faehrich R."/>
            <person name="Brambilla E."/>
            <person name="Klenk H.-P."/>
            <person name="Eisen J.A."/>
        </authorList>
    </citation>
    <scope>NUCLEOTIDE SEQUENCE [LARGE SCALE GENOMIC DNA]</scope>
    <source>
        <strain evidence="5">ATCC 29530 / DSM 19594 / LMG 11500 / NCIMB 11436 / LSU 4</strain>
    </source>
</reference>
<dbReference type="RefSeq" id="WP_013930883.1">
    <property type="nucleotide sequence ID" value="NC_015703.1"/>
</dbReference>
<reference evidence="4 5" key="2">
    <citation type="journal article" date="2012" name="Stand. Genomic Sci.">
        <title>Complete genome sequence of the aquatic bacterium Runella slithyformis type strain (LSU 4(T)).</title>
        <authorList>
            <person name="Copeland A."/>
            <person name="Zhang X."/>
            <person name="Misra M."/>
            <person name="Lapidus A."/>
            <person name="Nolan M."/>
            <person name="Lucas S."/>
            <person name="Deshpande S."/>
            <person name="Cheng J.F."/>
            <person name="Tapia R."/>
            <person name="Goodwin L.A."/>
            <person name="Pitluck S."/>
            <person name="Liolios K."/>
            <person name="Pagani I."/>
            <person name="Ivanova N."/>
            <person name="Mikhailova N."/>
            <person name="Pati A."/>
            <person name="Chen A."/>
            <person name="Palaniappan K."/>
            <person name="Land M."/>
            <person name="Hauser L."/>
            <person name="Pan C."/>
            <person name="Jeffries C.D."/>
            <person name="Detter J.C."/>
            <person name="Brambilla E.M."/>
            <person name="Rohde M."/>
            <person name="Djao O.D."/>
            <person name="Goker M."/>
            <person name="Sikorski J."/>
            <person name="Tindall B.J."/>
            <person name="Woyke T."/>
            <person name="Bristow J."/>
            <person name="Eisen J.A."/>
            <person name="Markowitz V."/>
            <person name="Hugenholtz P."/>
            <person name="Kyrpides N.C."/>
            <person name="Klenk H.P."/>
            <person name="Mavromatis K."/>
        </authorList>
    </citation>
    <scope>NUCLEOTIDE SEQUENCE [LARGE SCALE GENOMIC DNA]</scope>
    <source>
        <strain evidence="5">ATCC 29530 / DSM 19594 / LMG 11500 / NCIMB 11436 / LSU 4</strain>
    </source>
</reference>
<evidence type="ECO:0000313" key="4">
    <source>
        <dbReference type="EMBL" id="AEI51613.1"/>
    </source>
</evidence>
<protein>
    <submittedName>
        <fullName evidence="4">GCN5-related N-acetyltransferase</fullName>
    </submittedName>
</protein>
<proteinExistence type="predicted"/>
<sequence>MKPLTTEVNIRLAQRSDAQALCALMKQTFMDTYASFNTPENMQLHIASHFALAQIQTELQEEDVQYLVIEHWAELIGFAKLVQNHSAKGLEDKITVEVARIYVAKAYHGQRLGAQLMQDCLNRAKGLGAETVWLGVWEHNPKAIRFYEKMGFQRFGEHVFMLGTEVQNDFLLKKEV</sequence>
<evidence type="ECO:0000256" key="1">
    <source>
        <dbReference type="ARBA" id="ARBA00022679"/>
    </source>
</evidence>
<evidence type="ECO:0000259" key="3">
    <source>
        <dbReference type="PROSITE" id="PS51186"/>
    </source>
</evidence>
<keyword evidence="5" id="KW-1185">Reference proteome</keyword>
<dbReference type="GO" id="GO:0016747">
    <property type="term" value="F:acyltransferase activity, transferring groups other than amino-acyl groups"/>
    <property type="evidence" value="ECO:0007669"/>
    <property type="project" value="InterPro"/>
</dbReference>
<dbReference type="PANTHER" id="PTHR43877">
    <property type="entry name" value="AMINOALKYLPHOSPHONATE N-ACETYLTRANSFERASE-RELATED-RELATED"/>
    <property type="match status" value="1"/>
</dbReference>
<dbReference type="EMBL" id="CP002859">
    <property type="protein sequence ID" value="AEI51613.1"/>
    <property type="molecule type" value="Genomic_DNA"/>
</dbReference>
<dbReference type="CDD" id="cd04301">
    <property type="entry name" value="NAT_SF"/>
    <property type="match status" value="1"/>
</dbReference>
<dbReference type="Pfam" id="PF00583">
    <property type="entry name" value="Acetyltransf_1"/>
    <property type="match status" value="1"/>
</dbReference>
<dbReference type="Proteomes" id="UP000000493">
    <property type="component" value="Chromosome"/>
</dbReference>
<organism evidence="4 5">
    <name type="scientific">Runella slithyformis (strain ATCC 29530 / DSM 19594 / LMG 11500 / NCIMB 11436 / LSU 4)</name>
    <dbReference type="NCBI Taxonomy" id="761193"/>
    <lineage>
        <taxon>Bacteria</taxon>
        <taxon>Pseudomonadati</taxon>
        <taxon>Bacteroidota</taxon>
        <taxon>Cytophagia</taxon>
        <taxon>Cytophagales</taxon>
        <taxon>Spirosomataceae</taxon>
        <taxon>Runella</taxon>
    </lineage>
</organism>
<dbReference type="InterPro" id="IPR016181">
    <property type="entry name" value="Acyl_CoA_acyltransferase"/>
</dbReference>
<keyword evidence="1" id="KW-0808">Transferase</keyword>
<accession>A0A7U4E8R1</accession>
<name>A0A7U4E8R1_RUNSL</name>